<dbReference type="HAMAP" id="MF_01023">
    <property type="entry name" value="HisC_aminotrans_2"/>
    <property type="match status" value="1"/>
</dbReference>
<keyword evidence="9" id="KW-0368">Histidine biosynthesis</keyword>
<dbReference type="Gene3D" id="3.40.640.10">
    <property type="entry name" value="Type I PLP-dependent aspartate aminotransferase-like (Major domain)"/>
    <property type="match status" value="1"/>
</dbReference>
<comment type="cofactor">
    <cofactor evidence="1 9">
        <name>pyridoxal 5'-phosphate</name>
        <dbReference type="ChEBI" id="CHEBI:597326"/>
    </cofactor>
</comment>
<evidence type="ECO:0000256" key="8">
    <source>
        <dbReference type="ARBA" id="ARBA00047481"/>
    </source>
</evidence>
<dbReference type="RefSeq" id="WP_181464200.1">
    <property type="nucleotide sequence ID" value="NZ_CP027417.1"/>
</dbReference>
<dbReference type="InterPro" id="IPR015422">
    <property type="entry name" value="PyrdxlP-dep_Trfase_small"/>
</dbReference>
<dbReference type="InterPro" id="IPR004839">
    <property type="entry name" value="Aminotransferase_I/II_large"/>
</dbReference>
<feature type="domain" description="Aminotransferase class I/classII large" evidence="10">
    <location>
        <begin position="49"/>
        <end position="381"/>
    </location>
</feature>
<evidence type="ECO:0000256" key="6">
    <source>
        <dbReference type="ARBA" id="ARBA00022679"/>
    </source>
</evidence>
<accession>A0A2X1VEW8</accession>
<dbReference type="PANTHER" id="PTHR43643">
    <property type="entry name" value="HISTIDINOL-PHOSPHATE AMINOTRANSFERASE 2"/>
    <property type="match status" value="1"/>
</dbReference>
<feature type="modified residue" description="N6-(pyridoxal phosphate)lysine" evidence="9">
    <location>
        <position position="249"/>
    </location>
</feature>
<proteinExistence type="inferred from homology"/>
<dbReference type="NCBIfam" id="TIGR01141">
    <property type="entry name" value="hisC"/>
    <property type="match status" value="1"/>
</dbReference>
<dbReference type="CDD" id="cd00609">
    <property type="entry name" value="AAT_like"/>
    <property type="match status" value="1"/>
</dbReference>
<dbReference type="InterPro" id="IPR015421">
    <property type="entry name" value="PyrdxlP-dep_Trfase_major"/>
</dbReference>
<gene>
    <name evidence="11" type="primary">hisC2</name>
    <name evidence="9" type="synonym">hisC</name>
    <name evidence="11" type="ORF">NCTC11009_00062</name>
</gene>
<dbReference type="PROSITE" id="PS00599">
    <property type="entry name" value="AA_TRANSFER_CLASS_2"/>
    <property type="match status" value="1"/>
</dbReference>
<evidence type="ECO:0000256" key="1">
    <source>
        <dbReference type="ARBA" id="ARBA00001933"/>
    </source>
</evidence>
<evidence type="ECO:0000256" key="4">
    <source>
        <dbReference type="ARBA" id="ARBA00011738"/>
    </source>
</evidence>
<evidence type="ECO:0000259" key="10">
    <source>
        <dbReference type="Pfam" id="PF00155"/>
    </source>
</evidence>
<evidence type="ECO:0000256" key="2">
    <source>
        <dbReference type="ARBA" id="ARBA00005011"/>
    </source>
</evidence>
<dbReference type="InterPro" id="IPR050106">
    <property type="entry name" value="HistidinolP_aminotransfase"/>
</dbReference>
<keyword evidence="9" id="KW-0028">Amino-acid biosynthesis</keyword>
<dbReference type="Proteomes" id="UP000250242">
    <property type="component" value="Unassembled WGS sequence"/>
</dbReference>
<dbReference type="EC" id="2.6.1.9" evidence="9"/>
<dbReference type="AlphaFoldDB" id="A0A2X1VEW8"/>
<dbReference type="GO" id="GO:0030170">
    <property type="term" value="F:pyridoxal phosphate binding"/>
    <property type="evidence" value="ECO:0007669"/>
    <property type="project" value="InterPro"/>
</dbReference>
<keyword evidence="7 9" id="KW-0663">Pyridoxal phosphate</keyword>
<keyword evidence="5 9" id="KW-0032">Aminotransferase</keyword>
<dbReference type="SUPFAM" id="SSF53383">
    <property type="entry name" value="PLP-dependent transferases"/>
    <property type="match status" value="1"/>
</dbReference>
<reference evidence="11 12" key="1">
    <citation type="submission" date="2018-06" db="EMBL/GenBank/DDBJ databases">
        <authorList>
            <consortium name="Pathogen Informatics"/>
            <person name="Doyle S."/>
        </authorList>
    </citation>
    <scope>NUCLEOTIDE SEQUENCE [LARGE SCALE GENOMIC DNA]</scope>
    <source>
        <strain evidence="11 12">NCTC11009</strain>
    </source>
</reference>
<comment type="subunit">
    <text evidence="4 9">Homodimer.</text>
</comment>
<evidence type="ECO:0000313" key="12">
    <source>
        <dbReference type="Proteomes" id="UP000250242"/>
    </source>
</evidence>
<evidence type="ECO:0000256" key="7">
    <source>
        <dbReference type="ARBA" id="ARBA00022898"/>
    </source>
</evidence>
<sequence length="386" mass="42625">MSDLNLNKIPISATSDFSVPANIRAISPYRAGKPSSELAREFGLEPASIVKLASNENPLGFSPRVKQALIDYLSTSSLAELGRYPDPNAFDLKAVLAQHYGVEMANLTIGNGSNDLLEIISLAFLDEHSSAVYSEHAFVVYKLSTQARGARHLAVSTKGLGLDLERMYEAIEEDTRLVYIANPNNPTGTFHPRDDIIAFLDRVFASRGNKTLVVLDEAYNEYLDPELRFNSAELIKHYPNLVVLRTFSKAYGLAGLRVGFAIAQSEVTDYLNRVRQPFNVNTLAQIAAMVALEDEEFLAQSYQMNKAGKAYLSAEFERMGIAYVPSFTNFILFEMNEAPKVAEALLAKDVIVRPVVGDGLPNHLRVSIGTEEENQRFIAALKEVLA</sequence>
<dbReference type="Gene3D" id="3.90.1150.10">
    <property type="entry name" value="Aspartate Aminotransferase, domain 1"/>
    <property type="match status" value="1"/>
</dbReference>
<dbReference type="Pfam" id="PF00155">
    <property type="entry name" value="Aminotran_1_2"/>
    <property type="match status" value="1"/>
</dbReference>
<dbReference type="UniPathway" id="UPA00031">
    <property type="reaction ID" value="UER00012"/>
</dbReference>
<comment type="pathway">
    <text evidence="2 9">Amino-acid biosynthesis; L-histidine biosynthesis; L-histidine from 5-phospho-alpha-D-ribose 1-diphosphate: step 7/9.</text>
</comment>
<protein>
    <recommendedName>
        <fullName evidence="9">Histidinol-phosphate aminotransferase</fullName>
        <ecNumber evidence="9">2.6.1.9</ecNumber>
    </recommendedName>
    <alternativeName>
        <fullName evidence="9">Imidazole acetol-phosphate transaminase</fullName>
    </alternativeName>
</protein>
<dbReference type="GO" id="GO:0000105">
    <property type="term" value="P:L-histidine biosynthetic process"/>
    <property type="evidence" value="ECO:0007669"/>
    <property type="project" value="UniProtKB-UniRule"/>
</dbReference>
<evidence type="ECO:0000256" key="3">
    <source>
        <dbReference type="ARBA" id="ARBA00007970"/>
    </source>
</evidence>
<evidence type="ECO:0000256" key="5">
    <source>
        <dbReference type="ARBA" id="ARBA00022576"/>
    </source>
</evidence>
<dbReference type="InterPro" id="IPR001917">
    <property type="entry name" value="Aminotrans_II_pyridoxalP_BS"/>
</dbReference>
<dbReference type="EMBL" id="UATH01000001">
    <property type="protein sequence ID" value="SPY06880.1"/>
    <property type="molecule type" value="Genomic_DNA"/>
</dbReference>
<evidence type="ECO:0000313" key="11">
    <source>
        <dbReference type="EMBL" id="SPY06880.1"/>
    </source>
</evidence>
<comment type="similarity">
    <text evidence="3 9">Belongs to the class-II pyridoxal-phosphate-dependent aminotransferase family. Histidinol-phosphate aminotransferase subfamily.</text>
</comment>
<comment type="catalytic activity">
    <reaction evidence="8 9">
        <text>L-histidinol phosphate + 2-oxoglutarate = 3-(imidazol-4-yl)-2-oxopropyl phosphate + L-glutamate</text>
        <dbReference type="Rhea" id="RHEA:23744"/>
        <dbReference type="ChEBI" id="CHEBI:16810"/>
        <dbReference type="ChEBI" id="CHEBI:29985"/>
        <dbReference type="ChEBI" id="CHEBI:57766"/>
        <dbReference type="ChEBI" id="CHEBI:57980"/>
        <dbReference type="EC" id="2.6.1.9"/>
    </reaction>
</comment>
<evidence type="ECO:0000256" key="9">
    <source>
        <dbReference type="HAMAP-Rule" id="MF_01023"/>
    </source>
</evidence>
<organism evidence="11 12">
    <name type="scientific">Oligella urethralis</name>
    <dbReference type="NCBI Taxonomy" id="90245"/>
    <lineage>
        <taxon>Bacteria</taxon>
        <taxon>Pseudomonadati</taxon>
        <taxon>Pseudomonadota</taxon>
        <taxon>Betaproteobacteria</taxon>
        <taxon>Burkholderiales</taxon>
        <taxon>Alcaligenaceae</taxon>
        <taxon>Oligella</taxon>
    </lineage>
</organism>
<keyword evidence="6 9" id="KW-0808">Transferase</keyword>
<dbReference type="GO" id="GO:0004400">
    <property type="term" value="F:histidinol-phosphate transaminase activity"/>
    <property type="evidence" value="ECO:0007669"/>
    <property type="project" value="UniProtKB-UniRule"/>
</dbReference>
<dbReference type="InterPro" id="IPR015424">
    <property type="entry name" value="PyrdxlP-dep_Trfase"/>
</dbReference>
<dbReference type="PANTHER" id="PTHR43643:SF3">
    <property type="entry name" value="HISTIDINOL-PHOSPHATE AMINOTRANSFERASE"/>
    <property type="match status" value="1"/>
</dbReference>
<name>A0A2X1VEW8_9BURK</name>
<dbReference type="InterPro" id="IPR005861">
    <property type="entry name" value="HisP_aminotrans"/>
</dbReference>